<organism evidence="1 2">
    <name type="scientific">Vasconcelosia minhoensis LEGE 07310</name>
    <dbReference type="NCBI Taxonomy" id="915328"/>
    <lineage>
        <taxon>Bacteria</taxon>
        <taxon>Bacillati</taxon>
        <taxon>Cyanobacteriota</taxon>
        <taxon>Cyanophyceae</taxon>
        <taxon>Nodosilineales</taxon>
        <taxon>Cymatolegaceae</taxon>
        <taxon>Vasconcelosia</taxon>
        <taxon>Vasconcelosia minhoensis</taxon>
    </lineage>
</organism>
<dbReference type="AlphaFoldDB" id="A0A8J7DDF4"/>
<dbReference type="Proteomes" id="UP000636505">
    <property type="component" value="Unassembled WGS sequence"/>
</dbReference>
<dbReference type="RefSeq" id="WP_193911163.1">
    <property type="nucleotide sequence ID" value="NZ_JADEXG010000069.1"/>
</dbReference>
<evidence type="ECO:0000313" key="2">
    <source>
        <dbReference type="Proteomes" id="UP000636505"/>
    </source>
</evidence>
<gene>
    <name evidence="1" type="ORF">IQ241_21420</name>
</gene>
<dbReference type="EMBL" id="JADEXG010000069">
    <property type="protein sequence ID" value="MBE9079822.1"/>
    <property type="molecule type" value="Genomic_DNA"/>
</dbReference>
<name>A0A8J7DDF4_9CYAN</name>
<proteinExistence type="predicted"/>
<accession>A0A8J7DDF4</accession>
<evidence type="ECO:0000313" key="1">
    <source>
        <dbReference type="EMBL" id="MBE9079822.1"/>
    </source>
</evidence>
<reference evidence="1" key="1">
    <citation type="submission" date="2020-10" db="EMBL/GenBank/DDBJ databases">
        <authorList>
            <person name="Castelo-Branco R."/>
            <person name="Eusebio N."/>
            <person name="Adriana R."/>
            <person name="Vieira A."/>
            <person name="Brugerolle De Fraissinette N."/>
            <person name="Rezende De Castro R."/>
            <person name="Schneider M.P."/>
            <person name="Vasconcelos V."/>
            <person name="Leao P.N."/>
        </authorList>
    </citation>
    <scope>NUCLEOTIDE SEQUENCE</scope>
    <source>
        <strain evidence="1">LEGE 07310</strain>
    </source>
</reference>
<protein>
    <submittedName>
        <fullName evidence="1">Uncharacterized protein</fullName>
    </submittedName>
</protein>
<comment type="caution">
    <text evidence="1">The sequence shown here is derived from an EMBL/GenBank/DDBJ whole genome shotgun (WGS) entry which is preliminary data.</text>
</comment>
<keyword evidence="2" id="KW-1185">Reference proteome</keyword>
<sequence length="61" mass="6955">MSDFLAGESPRLQGGEHVNSEQIAQYKRYGDAAMDESFFPIVWQADGYRTPFLKDSVARRN</sequence>